<gene>
    <name evidence="2" type="ORF">SIID45300_01946</name>
</gene>
<reference evidence="2 3" key="1">
    <citation type="submission" date="2024-05" db="EMBL/GenBank/DDBJ databases">
        <authorList>
            <consortium name="Candidatus Magnetaquicoccaceae bacterium FCR-1 genome sequencing consortium"/>
            <person name="Shimoshige H."/>
            <person name="Shimamura S."/>
            <person name="Taoka A."/>
            <person name="Kobayashi H."/>
            <person name="Maekawa T."/>
        </authorList>
    </citation>
    <scope>NUCLEOTIDE SEQUENCE [LARGE SCALE GENOMIC DNA]</scope>
    <source>
        <strain evidence="2 3">FCR-1</strain>
    </source>
</reference>
<name>A0ABQ0C9P7_9PROT</name>
<proteinExistence type="predicted"/>
<evidence type="ECO:0000313" key="2">
    <source>
        <dbReference type="EMBL" id="GAB0057614.1"/>
    </source>
</evidence>
<comment type="caution">
    <text evidence="2">The sequence shown here is derived from an EMBL/GenBank/DDBJ whole genome shotgun (WGS) entry which is preliminary data.</text>
</comment>
<evidence type="ECO:0000313" key="3">
    <source>
        <dbReference type="Proteomes" id="UP001628193"/>
    </source>
</evidence>
<evidence type="ECO:0000256" key="1">
    <source>
        <dbReference type="SAM" id="MobiDB-lite"/>
    </source>
</evidence>
<organism evidence="2 3">
    <name type="scientific">Candidatus Magnetaquiglobus chichijimensis</name>
    <dbReference type="NCBI Taxonomy" id="3141448"/>
    <lineage>
        <taxon>Bacteria</taxon>
        <taxon>Pseudomonadati</taxon>
        <taxon>Pseudomonadota</taxon>
        <taxon>Magnetococcia</taxon>
        <taxon>Magnetococcales</taxon>
        <taxon>Candidatus Magnetaquicoccaceae</taxon>
        <taxon>Candidatus Magnetaquiglobus</taxon>
    </lineage>
</organism>
<feature type="region of interest" description="Disordered" evidence="1">
    <location>
        <begin position="1"/>
        <end position="22"/>
    </location>
</feature>
<dbReference type="EMBL" id="BAAFGK010000004">
    <property type="protein sequence ID" value="GAB0057614.1"/>
    <property type="molecule type" value="Genomic_DNA"/>
</dbReference>
<reference evidence="2 3" key="2">
    <citation type="submission" date="2024-09" db="EMBL/GenBank/DDBJ databases">
        <title>Draft genome sequence of Candidatus Magnetaquicoccaceae bacterium FCR-1.</title>
        <authorList>
            <person name="Shimoshige H."/>
            <person name="Shimamura S."/>
            <person name="Taoka A."/>
            <person name="Kobayashi H."/>
            <person name="Maekawa T."/>
        </authorList>
    </citation>
    <scope>NUCLEOTIDE SEQUENCE [LARGE SCALE GENOMIC DNA]</scope>
    <source>
        <strain evidence="2 3">FCR-1</strain>
    </source>
</reference>
<protein>
    <submittedName>
        <fullName evidence="2">Uncharacterized protein</fullName>
    </submittedName>
</protein>
<accession>A0ABQ0C9P7</accession>
<sequence length="61" mass="7203">MLDAERRTRGAKNAGSKERAWERRARSLLPAHPMPFIFQTHTNKWYVYCFNAPIRLSRAID</sequence>
<keyword evidence="3" id="KW-1185">Reference proteome</keyword>
<dbReference type="Proteomes" id="UP001628193">
    <property type="component" value="Unassembled WGS sequence"/>
</dbReference>